<reference evidence="18" key="2">
    <citation type="submission" date="2025-08" db="UniProtKB">
        <authorList>
            <consortium name="Ensembl"/>
        </authorList>
    </citation>
    <scope>IDENTIFICATION</scope>
</reference>
<evidence type="ECO:0000256" key="6">
    <source>
        <dbReference type="ARBA" id="ARBA00022729"/>
    </source>
</evidence>
<evidence type="ECO:0000256" key="5">
    <source>
        <dbReference type="ARBA" id="ARBA00022692"/>
    </source>
</evidence>
<evidence type="ECO:0000256" key="7">
    <source>
        <dbReference type="ARBA" id="ARBA00022734"/>
    </source>
</evidence>
<reference evidence="18" key="1">
    <citation type="submission" date="2019-06" db="EMBL/GenBank/DDBJ databases">
        <authorList>
            <consortium name="Wellcome Sanger Institute Data Sharing"/>
        </authorList>
    </citation>
    <scope>NUCLEOTIDE SEQUENCE [LARGE SCALE GENOMIC DNA]</scope>
</reference>
<dbReference type="FunFam" id="2.10.25.10:FF:000005">
    <property type="entry name" value="Fibrillin 2"/>
    <property type="match status" value="1"/>
</dbReference>
<feature type="disulfide bond" evidence="14">
    <location>
        <begin position="318"/>
        <end position="328"/>
    </location>
</feature>
<dbReference type="SMART" id="SM00034">
    <property type="entry name" value="CLECT"/>
    <property type="match status" value="1"/>
</dbReference>
<keyword evidence="5" id="KW-0812">Transmembrane</keyword>
<dbReference type="Gene3D" id="2.10.25.10">
    <property type="entry name" value="Laminin"/>
    <property type="match status" value="5"/>
</dbReference>
<comment type="caution">
    <text evidence="14">Lacks conserved residue(s) required for the propagation of feature annotation.</text>
</comment>
<keyword evidence="8" id="KW-0677">Repeat</keyword>
<dbReference type="GO" id="GO:0005509">
    <property type="term" value="F:calcium ion binding"/>
    <property type="evidence" value="ECO:0007669"/>
    <property type="project" value="InterPro"/>
</dbReference>
<dbReference type="SUPFAM" id="SSF56436">
    <property type="entry name" value="C-type lectin-like"/>
    <property type="match status" value="1"/>
</dbReference>
<dbReference type="InterPro" id="IPR001304">
    <property type="entry name" value="C-type_lectin-like"/>
</dbReference>
<keyword evidence="4" id="KW-0254">Endocytosis</keyword>
<dbReference type="SMART" id="SM00179">
    <property type="entry name" value="EGF_CA"/>
    <property type="match status" value="4"/>
</dbReference>
<proteinExistence type="predicted"/>
<evidence type="ECO:0000256" key="4">
    <source>
        <dbReference type="ARBA" id="ARBA00022583"/>
    </source>
</evidence>
<dbReference type="InterPro" id="IPR000152">
    <property type="entry name" value="EGF-type_Asp/Asn_hydroxyl_site"/>
</dbReference>
<dbReference type="GeneTree" id="ENSGT00940000167312"/>
<dbReference type="Pfam" id="PF14670">
    <property type="entry name" value="FXa_inhibition"/>
    <property type="match status" value="1"/>
</dbReference>
<dbReference type="InterPro" id="IPR026823">
    <property type="entry name" value="cEGF"/>
</dbReference>
<dbReference type="Pfam" id="PF12662">
    <property type="entry name" value="cEGF"/>
    <property type="match status" value="1"/>
</dbReference>
<evidence type="ECO:0000313" key="19">
    <source>
        <dbReference type="Proteomes" id="UP000472263"/>
    </source>
</evidence>
<keyword evidence="6 15" id="KW-0732">Signal</keyword>
<keyword evidence="10" id="KW-0472">Membrane</keyword>
<dbReference type="PROSITE" id="PS01186">
    <property type="entry name" value="EGF_2"/>
    <property type="match status" value="3"/>
</dbReference>
<sequence>MVLLMFLLQLISICEGSPGGAEYETLCISNTCFTLHMDKVSFEDARQSCTENGGYLMTARDKEEEKVLRSLLSQNERGHQDKPHRFWIGLKLHKGDCVLPERTLKGFKWISENEQTEYSNWGKEPIRTCTEERCVTVQDSVSGPNPLKWVAGTCRGPAFYACKFFFQGMCKPLTLLGHGHINYTAPFSAKPLRNYMKSLPLGTYANILCADHQSYYSVCTSDRWNHPGPFCNSGKQNCALNNGGCEHLCVEAADGVRCACKENYELGQDRLSCKLKDFCSDYACEHQCAKGESGYSCVCPGGFTLDVDQRSCADIDECLTQVCEDHSCVNTRGSYKCECKEGYELIGGKCRDVDECTEARCEQRCLNSLGSFSCHCNAGFTVSEDGHSCVDVDECLSSRCEFCTNTLGSFLCECPRNFHLHSDGVTCTPDLATDTSTAASSGVSDGRELGEKDAETLTITTIEVQHQSPHTDALLGQNRWVSVQNQAQRRVSWPRIIRYQRLPEPRGLLRCSL</sequence>
<dbReference type="InterPro" id="IPR000742">
    <property type="entry name" value="EGF"/>
</dbReference>
<dbReference type="PROSITE" id="PS50026">
    <property type="entry name" value="EGF_3"/>
    <property type="match status" value="1"/>
</dbReference>
<keyword evidence="13" id="KW-0325">Glycoprotein</keyword>
<evidence type="ECO:0000256" key="15">
    <source>
        <dbReference type="SAM" id="SignalP"/>
    </source>
</evidence>
<dbReference type="FunFam" id="2.10.25.10:FF:000009">
    <property type="entry name" value="Low-density lipoprotein receptor isoform 1"/>
    <property type="match status" value="1"/>
</dbReference>
<dbReference type="PANTHER" id="PTHR14789">
    <property type="entry name" value="CHONDROLECTIN VARIANT CHODLFDELTAE"/>
    <property type="match status" value="1"/>
</dbReference>
<evidence type="ECO:0000256" key="2">
    <source>
        <dbReference type="ARBA" id="ARBA00022536"/>
    </source>
</evidence>
<evidence type="ECO:0000256" key="12">
    <source>
        <dbReference type="ARBA" id="ARBA00023170"/>
    </source>
</evidence>
<reference evidence="18" key="3">
    <citation type="submission" date="2025-09" db="UniProtKB">
        <authorList>
            <consortium name="Ensembl"/>
        </authorList>
    </citation>
    <scope>IDENTIFICATION</scope>
</reference>
<dbReference type="Pfam" id="PF07645">
    <property type="entry name" value="EGF_CA"/>
    <property type="match status" value="1"/>
</dbReference>
<organism evidence="18 19">
    <name type="scientific">Myripristis murdjan</name>
    <name type="common">pinecone soldierfish</name>
    <dbReference type="NCBI Taxonomy" id="586833"/>
    <lineage>
        <taxon>Eukaryota</taxon>
        <taxon>Metazoa</taxon>
        <taxon>Chordata</taxon>
        <taxon>Craniata</taxon>
        <taxon>Vertebrata</taxon>
        <taxon>Euteleostomi</taxon>
        <taxon>Actinopterygii</taxon>
        <taxon>Neopterygii</taxon>
        <taxon>Teleostei</taxon>
        <taxon>Neoteleostei</taxon>
        <taxon>Acanthomorphata</taxon>
        <taxon>Holocentriformes</taxon>
        <taxon>Holocentridae</taxon>
        <taxon>Myripristis</taxon>
    </lineage>
</organism>
<dbReference type="GO" id="GO:0016020">
    <property type="term" value="C:membrane"/>
    <property type="evidence" value="ECO:0007669"/>
    <property type="project" value="UniProtKB-SubCell"/>
</dbReference>
<dbReference type="SMART" id="SM00181">
    <property type="entry name" value="EGF"/>
    <property type="match status" value="5"/>
</dbReference>
<dbReference type="PROSITE" id="PS50041">
    <property type="entry name" value="C_TYPE_LECTIN_2"/>
    <property type="match status" value="1"/>
</dbReference>
<keyword evidence="11 14" id="KW-1015">Disulfide bond</keyword>
<keyword evidence="12" id="KW-0675">Receptor</keyword>
<keyword evidence="7" id="KW-0430">Lectin</keyword>
<dbReference type="InterPro" id="IPR018097">
    <property type="entry name" value="EGF_Ca-bd_CS"/>
</dbReference>
<keyword evidence="3" id="KW-0597">Phosphoprotein</keyword>
<evidence type="ECO:0000256" key="11">
    <source>
        <dbReference type="ARBA" id="ARBA00023157"/>
    </source>
</evidence>
<dbReference type="Proteomes" id="UP000472263">
    <property type="component" value="Chromosome 22"/>
</dbReference>
<protein>
    <recommendedName>
        <fullName evidence="20">CD93 molecule</fullName>
    </recommendedName>
</protein>
<evidence type="ECO:0008006" key="20">
    <source>
        <dbReference type="Google" id="ProtNLM"/>
    </source>
</evidence>
<feature type="chain" id="PRO_5025632738" description="CD93 molecule" evidence="15">
    <location>
        <begin position="17"/>
        <end position="513"/>
    </location>
</feature>
<evidence type="ECO:0000256" key="10">
    <source>
        <dbReference type="ARBA" id="ARBA00023136"/>
    </source>
</evidence>
<dbReference type="PRINTS" id="PR00907">
    <property type="entry name" value="THRMBOMODULN"/>
</dbReference>
<dbReference type="Gene3D" id="3.10.100.10">
    <property type="entry name" value="Mannose-Binding Protein A, subunit A"/>
    <property type="match status" value="1"/>
</dbReference>
<feature type="domain" description="C-type lectin" evidence="17">
    <location>
        <begin position="28"/>
        <end position="163"/>
    </location>
</feature>
<dbReference type="PANTHER" id="PTHR14789:SF8">
    <property type="entry name" value="C-TYPE LECTIN DOMAIN FAMILY 14 MEMBER A PRECURSOR-RELATED"/>
    <property type="match status" value="1"/>
</dbReference>
<dbReference type="SUPFAM" id="SSF57184">
    <property type="entry name" value="Growth factor receptor domain"/>
    <property type="match status" value="2"/>
</dbReference>
<accession>A0A667WTK6</accession>
<keyword evidence="19" id="KW-1185">Reference proteome</keyword>
<dbReference type="Ensembl" id="ENSMMDT00005005919.1">
    <property type="protein sequence ID" value="ENSMMDP00005005767.1"/>
    <property type="gene ID" value="ENSMMDG00005003220.1"/>
</dbReference>
<dbReference type="GO" id="GO:0030246">
    <property type="term" value="F:carbohydrate binding"/>
    <property type="evidence" value="ECO:0007669"/>
    <property type="project" value="UniProtKB-KW"/>
</dbReference>
<feature type="domain" description="EGF-like" evidence="16">
    <location>
        <begin position="314"/>
        <end position="351"/>
    </location>
</feature>
<evidence type="ECO:0000256" key="14">
    <source>
        <dbReference type="PROSITE-ProRule" id="PRU00076"/>
    </source>
</evidence>
<feature type="signal peptide" evidence="15">
    <location>
        <begin position="1"/>
        <end position="16"/>
    </location>
</feature>
<dbReference type="GO" id="GO:0006897">
    <property type="term" value="P:endocytosis"/>
    <property type="evidence" value="ECO:0007669"/>
    <property type="project" value="UniProtKB-KW"/>
</dbReference>
<evidence type="ECO:0000259" key="17">
    <source>
        <dbReference type="PROSITE" id="PS50041"/>
    </source>
</evidence>
<dbReference type="InterPro" id="IPR016187">
    <property type="entry name" value="CTDL_fold"/>
</dbReference>
<dbReference type="InterPro" id="IPR049883">
    <property type="entry name" value="NOTCH1_EGF-like"/>
</dbReference>
<dbReference type="InterPro" id="IPR001881">
    <property type="entry name" value="EGF-like_Ca-bd_dom"/>
</dbReference>
<comment type="subcellular location">
    <subcellularLocation>
        <location evidence="1">Membrane</location>
        <topology evidence="1">Single-pass type I membrane protein</topology>
    </subcellularLocation>
</comment>
<evidence type="ECO:0000259" key="16">
    <source>
        <dbReference type="PROSITE" id="PS50026"/>
    </source>
</evidence>
<dbReference type="InterPro" id="IPR009030">
    <property type="entry name" value="Growth_fac_rcpt_cys_sf"/>
</dbReference>
<evidence type="ECO:0000256" key="9">
    <source>
        <dbReference type="ARBA" id="ARBA00022989"/>
    </source>
</evidence>
<dbReference type="AlphaFoldDB" id="A0A667WTK6"/>
<dbReference type="CDD" id="cd00054">
    <property type="entry name" value="EGF_CA"/>
    <property type="match status" value="2"/>
</dbReference>
<keyword evidence="9" id="KW-1133">Transmembrane helix</keyword>
<evidence type="ECO:0000256" key="1">
    <source>
        <dbReference type="ARBA" id="ARBA00004479"/>
    </source>
</evidence>
<dbReference type="InterPro" id="IPR051505">
    <property type="entry name" value="C-type_lectin_domain"/>
</dbReference>
<evidence type="ECO:0000256" key="13">
    <source>
        <dbReference type="ARBA" id="ARBA00023180"/>
    </source>
</evidence>
<name>A0A667WTK6_9TELE</name>
<dbReference type="Pfam" id="PF00059">
    <property type="entry name" value="Lectin_C"/>
    <property type="match status" value="1"/>
</dbReference>
<evidence type="ECO:0000256" key="3">
    <source>
        <dbReference type="ARBA" id="ARBA00022553"/>
    </source>
</evidence>
<evidence type="ECO:0000256" key="8">
    <source>
        <dbReference type="ARBA" id="ARBA00022737"/>
    </source>
</evidence>
<dbReference type="InParanoid" id="A0A667WTK6"/>
<dbReference type="PROSITE" id="PS00010">
    <property type="entry name" value="ASX_HYDROXYL"/>
    <property type="match status" value="3"/>
</dbReference>
<dbReference type="PROSITE" id="PS01187">
    <property type="entry name" value="EGF_CA"/>
    <property type="match status" value="1"/>
</dbReference>
<evidence type="ECO:0000313" key="18">
    <source>
        <dbReference type="Ensembl" id="ENSMMDP00005005767.1"/>
    </source>
</evidence>
<keyword evidence="2 14" id="KW-0245">EGF-like domain</keyword>
<dbReference type="InterPro" id="IPR016186">
    <property type="entry name" value="C-type_lectin-like/link_sf"/>
</dbReference>